<keyword evidence="8 9" id="KW-0275">Fatty acid biosynthesis</keyword>
<dbReference type="RefSeq" id="YP_010172769.1">
    <property type="nucleotide sequence ID" value="NC_057645.1"/>
</dbReference>
<name>A0A898CXE7_9STRA</name>
<dbReference type="GO" id="GO:0005829">
    <property type="term" value="C:cytosol"/>
    <property type="evidence" value="ECO:0007669"/>
    <property type="project" value="TreeGrafter"/>
</dbReference>
<comment type="pathway">
    <text evidence="1 9">Lipid metabolism; fatty acid biosynthesis.</text>
</comment>
<dbReference type="GO" id="GO:0016020">
    <property type="term" value="C:membrane"/>
    <property type="evidence" value="ECO:0007669"/>
    <property type="project" value="GOC"/>
</dbReference>
<comment type="function">
    <text evidence="9 10">Carrier of the growing fatty acid chain in fatty acid biosynthesis.</text>
</comment>
<keyword evidence="12" id="KW-0934">Plastid</keyword>
<dbReference type="SUPFAM" id="SSF47336">
    <property type="entry name" value="ACP-like"/>
    <property type="match status" value="1"/>
</dbReference>
<comment type="subcellular location">
    <subcellularLocation>
        <location evidence="9">Plastid</location>
        <location evidence="9">Chloroplast</location>
    </subcellularLocation>
</comment>
<comment type="PTM">
    <text evidence="9">4'-phosphopantetheine is transferred from CoA to a specific serine of apo-ACP by AcpS. This modification is essential for activity because fatty acids are bound in thioester linkage to the sulfhydryl of the prosthetic group.</text>
</comment>
<dbReference type="AlphaFoldDB" id="A0A898CXE7"/>
<dbReference type="InterPro" id="IPR003231">
    <property type="entry name" value="ACP"/>
</dbReference>
<feature type="domain" description="Carrier" evidence="11">
    <location>
        <begin position="2"/>
        <end position="77"/>
    </location>
</feature>
<dbReference type="GeneID" id="67282348"/>
<evidence type="ECO:0000256" key="8">
    <source>
        <dbReference type="ARBA" id="ARBA00023160"/>
    </source>
</evidence>
<comment type="similarity">
    <text evidence="2 9">Belongs to the acyl carrier protein (ACP) family.</text>
</comment>
<organism evidence="12">
    <name type="scientific">Eucampia zodiacus</name>
    <dbReference type="NCBI Taxonomy" id="444606"/>
    <lineage>
        <taxon>Eukaryota</taxon>
        <taxon>Sar</taxon>
        <taxon>Stramenopiles</taxon>
        <taxon>Ochrophyta</taxon>
        <taxon>Bacillariophyta</taxon>
        <taxon>Mediophyceae</taxon>
        <taxon>Biddulphiophycidae</taxon>
        <taxon>Hemiaulales</taxon>
        <taxon>Hemiaulaceae</taxon>
        <taxon>Eucampia</taxon>
    </lineage>
</organism>
<dbReference type="NCBIfam" id="NF002150">
    <property type="entry name" value="PRK00982.1-4"/>
    <property type="match status" value="1"/>
</dbReference>
<dbReference type="NCBIfam" id="NF002151">
    <property type="entry name" value="PRK00982.1-5"/>
    <property type="match status" value="1"/>
</dbReference>
<dbReference type="InterPro" id="IPR006162">
    <property type="entry name" value="Ppantetheine_attach_site"/>
</dbReference>
<keyword evidence="4 9" id="KW-0444">Lipid biosynthesis</keyword>
<dbReference type="Gene3D" id="1.10.1200.10">
    <property type="entry name" value="ACP-like"/>
    <property type="match status" value="1"/>
</dbReference>
<feature type="modified residue" description="O-(pantetheine 4'-phosphoryl)serine" evidence="9">
    <location>
        <position position="37"/>
    </location>
</feature>
<geneLocation type="chloroplast" evidence="12"/>
<evidence type="ECO:0000256" key="1">
    <source>
        <dbReference type="ARBA" id="ARBA00005194"/>
    </source>
</evidence>
<dbReference type="PROSITE" id="PS00012">
    <property type="entry name" value="PHOSPHOPANTETHEINE"/>
    <property type="match status" value="1"/>
</dbReference>
<evidence type="ECO:0000256" key="10">
    <source>
        <dbReference type="RuleBase" id="RU000722"/>
    </source>
</evidence>
<dbReference type="Pfam" id="PF00550">
    <property type="entry name" value="PP-binding"/>
    <property type="match status" value="1"/>
</dbReference>
<keyword evidence="3 9" id="KW-0596">Phosphopantetheine</keyword>
<evidence type="ECO:0000256" key="7">
    <source>
        <dbReference type="ARBA" id="ARBA00023098"/>
    </source>
</evidence>
<gene>
    <name evidence="9 12" type="primary">acpP</name>
</gene>
<dbReference type="GO" id="GO:0000036">
    <property type="term" value="F:acyl carrier activity"/>
    <property type="evidence" value="ECO:0007669"/>
    <property type="project" value="UniProtKB-UniRule"/>
</dbReference>
<evidence type="ECO:0000256" key="3">
    <source>
        <dbReference type="ARBA" id="ARBA00022450"/>
    </source>
</evidence>
<evidence type="ECO:0000256" key="4">
    <source>
        <dbReference type="ARBA" id="ARBA00022516"/>
    </source>
</evidence>
<keyword evidence="5 9" id="KW-0597">Phosphoprotein</keyword>
<dbReference type="PANTHER" id="PTHR20863">
    <property type="entry name" value="ACYL CARRIER PROTEIN"/>
    <property type="match status" value="1"/>
</dbReference>
<dbReference type="UniPathway" id="UPA00094"/>
<protein>
    <recommendedName>
        <fullName evidence="9 10">Acyl carrier protein</fullName>
        <shortName evidence="9">ACP</shortName>
    </recommendedName>
</protein>
<dbReference type="NCBIfam" id="NF002148">
    <property type="entry name" value="PRK00982.1-2"/>
    <property type="match status" value="1"/>
</dbReference>
<evidence type="ECO:0000313" key="12">
    <source>
        <dbReference type="EMBL" id="QSH90550.1"/>
    </source>
</evidence>
<dbReference type="NCBIfam" id="TIGR00517">
    <property type="entry name" value="acyl_carrier"/>
    <property type="match status" value="1"/>
</dbReference>
<keyword evidence="7 9" id="KW-0443">Lipid metabolism</keyword>
<sequence length="79" mass="8755">MSDVLERLQTIVSNQLGIDKEKVVPSADFTKELGADSLDVVELVMSFEEEFDIEIADEEAGEMSTVQDALDYINANITE</sequence>
<keyword evidence="6 9" id="KW-0276">Fatty acid metabolism</keyword>
<dbReference type="PROSITE" id="PS50075">
    <property type="entry name" value="CARRIER"/>
    <property type="match status" value="1"/>
</dbReference>
<evidence type="ECO:0000259" key="11">
    <source>
        <dbReference type="PROSITE" id="PS50075"/>
    </source>
</evidence>
<dbReference type="GO" id="GO:0000035">
    <property type="term" value="F:acyl binding"/>
    <property type="evidence" value="ECO:0007669"/>
    <property type="project" value="TreeGrafter"/>
</dbReference>
<dbReference type="GO" id="GO:0009507">
    <property type="term" value="C:chloroplast"/>
    <property type="evidence" value="ECO:0007669"/>
    <property type="project" value="UniProtKB-SubCell"/>
</dbReference>
<evidence type="ECO:0000256" key="5">
    <source>
        <dbReference type="ARBA" id="ARBA00022553"/>
    </source>
</evidence>
<proteinExistence type="inferred from homology"/>
<dbReference type="EMBL" id="MW412838">
    <property type="protein sequence ID" value="QSH90550.1"/>
    <property type="molecule type" value="Genomic_DNA"/>
</dbReference>
<dbReference type="HAMAP" id="MF_01217">
    <property type="entry name" value="Acyl_carrier"/>
    <property type="match status" value="1"/>
</dbReference>
<evidence type="ECO:0000256" key="6">
    <source>
        <dbReference type="ARBA" id="ARBA00022832"/>
    </source>
</evidence>
<reference evidence="12" key="1">
    <citation type="journal article" date="2021" name="Mitochondrial DNA Part B Resour">
        <title>Complete chloroplast genome of Eucampia zodiacus (Mediophyceae, Bacillariophyta).</title>
        <authorList>
            <person name="Zhang M."/>
            <person name="Cui Z."/>
            <person name="Liu F."/>
            <person name="Chen N."/>
        </authorList>
    </citation>
    <scope>NUCLEOTIDE SEQUENCE</scope>
    <source>
        <strain evidence="12">CNS00061</strain>
    </source>
</reference>
<accession>A0A898CXE7</accession>
<dbReference type="PANTHER" id="PTHR20863:SF76">
    <property type="entry name" value="CARRIER DOMAIN-CONTAINING PROTEIN"/>
    <property type="match status" value="1"/>
</dbReference>
<evidence type="ECO:0000256" key="9">
    <source>
        <dbReference type="HAMAP-Rule" id="MF_01217"/>
    </source>
</evidence>
<dbReference type="FunFam" id="1.10.1200.10:FF:000003">
    <property type="entry name" value="Acyl carrier protein"/>
    <property type="match status" value="1"/>
</dbReference>
<dbReference type="InterPro" id="IPR009081">
    <property type="entry name" value="PP-bd_ACP"/>
</dbReference>
<evidence type="ECO:0000256" key="2">
    <source>
        <dbReference type="ARBA" id="ARBA00010930"/>
    </source>
</evidence>
<dbReference type="GO" id="GO:0009245">
    <property type="term" value="P:lipid A biosynthetic process"/>
    <property type="evidence" value="ECO:0007669"/>
    <property type="project" value="TreeGrafter"/>
</dbReference>
<dbReference type="InterPro" id="IPR036736">
    <property type="entry name" value="ACP-like_sf"/>
</dbReference>
<dbReference type="GO" id="GO:0005739">
    <property type="term" value="C:mitochondrion"/>
    <property type="evidence" value="ECO:0007669"/>
    <property type="project" value="UniProtKB-ARBA"/>
</dbReference>
<keyword evidence="12" id="KW-0150">Chloroplast</keyword>